<accession>A0A251XS92</accession>
<dbReference type="PANTHER" id="PTHR23508">
    <property type="entry name" value="CARBOXYLIC ACID TRANSPORTER PROTEIN HOMOLOG"/>
    <property type="match status" value="1"/>
</dbReference>
<dbReference type="AlphaFoldDB" id="A0A251XS92"/>
<protein>
    <submittedName>
        <fullName evidence="8">Inner membrane metabolite transport protein YdjE</fullName>
    </submittedName>
</protein>
<dbReference type="CDD" id="cd17316">
    <property type="entry name" value="MFS_SV2_like"/>
    <property type="match status" value="1"/>
</dbReference>
<feature type="transmembrane region" description="Helical" evidence="6">
    <location>
        <begin position="121"/>
        <end position="144"/>
    </location>
</feature>
<gene>
    <name evidence="8" type="primary">ydjE</name>
    <name evidence="8" type="ORF">CMsap09_04305</name>
</gene>
<dbReference type="GO" id="GO:0046943">
    <property type="term" value="F:carboxylic acid transmembrane transporter activity"/>
    <property type="evidence" value="ECO:0007669"/>
    <property type="project" value="TreeGrafter"/>
</dbReference>
<reference evidence="8 9" key="1">
    <citation type="submission" date="2016-08" db="EMBL/GenBank/DDBJ databases">
        <title>Genome sequence of Clavibacter michiganensis spp. strain CASJ009.</title>
        <authorList>
            <person name="Thapa S.P."/>
            <person name="Coaker G."/>
        </authorList>
    </citation>
    <scope>NUCLEOTIDE SEQUENCE [LARGE SCALE GENOMIC DNA]</scope>
    <source>
        <strain evidence="8">CASJ009</strain>
    </source>
</reference>
<organism evidence="8 9">
    <name type="scientific">Clavibacter michiganensis</name>
    <dbReference type="NCBI Taxonomy" id="28447"/>
    <lineage>
        <taxon>Bacteria</taxon>
        <taxon>Bacillati</taxon>
        <taxon>Actinomycetota</taxon>
        <taxon>Actinomycetes</taxon>
        <taxon>Micrococcales</taxon>
        <taxon>Microbacteriaceae</taxon>
        <taxon>Clavibacter</taxon>
    </lineage>
</organism>
<feature type="transmembrane region" description="Helical" evidence="6">
    <location>
        <begin position="68"/>
        <end position="86"/>
    </location>
</feature>
<dbReference type="GO" id="GO:0005886">
    <property type="term" value="C:plasma membrane"/>
    <property type="evidence" value="ECO:0007669"/>
    <property type="project" value="UniProtKB-SubCell"/>
</dbReference>
<feature type="transmembrane region" description="Helical" evidence="6">
    <location>
        <begin position="281"/>
        <end position="304"/>
    </location>
</feature>
<dbReference type="InterPro" id="IPR036259">
    <property type="entry name" value="MFS_trans_sf"/>
</dbReference>
<feature type="transmembrane region" description="Helical" evidence="6">
    <location>
        <begin position="442"/>
        <end position="462"/>
    </location>
</feature>
<feature type="compositionally biased region" description="Gly residues" evidence="5">
    <location>
        <begin position="508"/>
        <end position="517"/>
    </location>
</feature>
<evidence type="ECO:0000256" key="1">
    <source>
        <dbReference type="ARBA" id="ARBA00004651"/>
    </source>
</evidence>
<dbReference type="Gene3D" id="1.20.1250.20">
    <property type="entry name" value="MFS general substrate transporter like domains"/>
    <property type="match status" value="1"/>
</dbReference>
<feature type="transmembrane region" description="Helical" evidence="6">
    <location>
        <begin position="374"/>
        <end position="396"/>
    </location>
</feature>
<proteinExistence type="predicted"/>
<sequence>MTGDGLSTIRTDIPARMDRLPWARWHWLIVVGLGTVWILDGLEVTIIGAIGSRLTDPEAGLGLSPSDIGLAAAIYVAGACVGSLVFGHLTDRFGRKRLFIATLGLYLLATVATAFSFDPVFFFVCRFLTGAGIGGEYAAINSAIDELIPARRRGMVDLAINGSYWLGAAFGAVISVLLLNESFLAADVGWRVAFGLGAVLGVVILLVRRNVPESPRWMSIHGKDEEAERLVGEIETRIEEETGSRLPATDPDEDFLEIRQRRSIGFGEIARVAVTRYPKRFVLGLSLFTGQAFLYNAVFFTYSLVLSQLLDVPDDVVPWALVPIALGNFAGPLTLGRLFDSIGRKVMISISYIGSGVLLVVTALLFRAEVLDPVSLTACWVVVFFLASCGASAAYLTVSEIFPMETRAMAIAFFYALGTGLGGIVGPLLFGRLVEDSIGAVANGYLIGAGLMIGAGLVEVVLGVEAAGRSLEDIAAPLSSTEGASSDGGGDGDAAAHRPGADGAADGAAGGAPGDER</sequence>
<dbReference type="PANTHER" id="PTHR23508:SF10">
    <property type="entry name" value="CARBOXYLIC ACID TRANSPORTER PROTEIN HOMOLOG"/>
    <property type="match status" value="1"/>
</dbReference>
<evidence type="ECO:0000256" key="4">
    <source>
        <dbReference type="ARBA" id="ARBA00023136"/>
    </source>
</evidence>
<feature type="transmembrane region" description="Helical" evidence="6">
    <location>
        <begin position="156"/>
        <end position="178"/>
    </location>
</feature>
<comment type="subcellular location">
    <subcellularLocation>
        <location evidence="1">Cell membrane</location>
        <topology evidence="1">Multi-pass membrane protein</topology>
    </subcellularLocation>
</comment>
<evidence type="ECO:0000256" key="5">
    <source>
        <dbReference type="SAM" id="MobiDB-lite"/>
    </source>
</evidence>
<evidence type="ECO:0000313" key="9">
    <source>
        <dbReference type="Proteomes" id="UP000195106"/>
    </source>
</evidence>
<evidence type="ECO:0000313" key="8">
    <source>
        <dbReference type="EMBL" id="OUE08149.1"/>
    </source>
</evidence>
<comment type="caution">
    <text evidence="8">The sequence shown here is derived from an EMBL/GenBank/DDBJ whole genome shotgun (WGS) entry which is preliminary data.</text>
</comment>
<keyword evidence="3 6" id="KW-1133">Transmembrane helix</keyword>
<evidence type="ECO:0000256" key="2">
    <source>
        <dbReference type="ARBA" id="ARBA00022692"/>
    </source>
</evidence>
<dbReference type="InterPro" id="IPR020846">
    <property type="entry name" value="MFS_dom"/>
</dbReference>
<name>A0A251XS92_9MICO</name>
<feature type="transmembrane region" description="Helical" evidence="6">
    <location>
        <begin position="98"/>
        <end position="115"/>
    </location>
</feature>
<evidence type="ECO:0000259" key="7">
    <source>
        <dbReference type="PROSITE" id="PS50850"/>
    </source>
</evidence>
<evidence type="ECO:0000256" key="6">
    <source>
        <dbReference type="SAM" id="Phobius"/>
    </source>
</evidence>
<feature type="transmembrane region" description="Helical" evidence="6">
    <location>
        <begin position="408"/>
        <end position="430"/>
    </location>
</feature>
<feature type="region of interest" description="Disordered" evidence="5">
    <location>
        <begin position="479"/>
        <end position="517"/>
    </location>
</feature>
<feature type="transmembrane region" description="Helical" evidence="6">
    <location>
        <begin position="347"/>
        <end position="368"/>
    </location>
</feature>
<dbReference type="InterPro" id="IPR005828">
    <property type="entry name" value="MFS_sugar_transport-like"/>
</dbReference>
<feature type="transmembrane region" description="Helical" evidence="6">
    <location>
        <begin position="316"/>
        <end position="335"/>
    </location>
</feature>
<keyword evidence="4 6" id="KW-0472">Membrane</keyword>
<dbReference type="Pfam" id="PF00083">
    <property type="entry name" value="Sugar_tr"/>
    <property type="match status" value="1"/>
</dbReference>
<dbReference type="SUPFAM" id="SSF103473">
    <property type="entry name" value="MFS general substrate transporter"/>
    <property type="match status" value="1"/>
</dbReference>
<feature type="transmembrane region" description="Helical" evidence="6">
    <location>
        <begin position="25"/>
        <end position="48"/>
    </location>
</feature>
<dbReference type="EMBL" id="MDHJ01000001">
    <property type="protein sequence ID" value="OUE08149.1"/>
    <property type="molecule type" value="Genomic_DNA"/>
</dbReference>
<keyword evidence="2 6" id="KW-0812">Transmembrane</keyword>
<dbReference type="Proteomes" id="UP000195106">
    <property type="component" value="Unassembled WGS sequence"/>
</dbReference>
<feature type="domain" description="Major facilitator superfamily (MFS) profile" evidence="7">
    <location>
        <begin position="29"/>
        <end position="467"/>
    </location>
</feature>
<dbReference type="PROSITE" id="PS50850">
    <property type="entry name" value="MFS"/>
    <property type="match status" value="1"/>
</dbReference>
<feature type="transmembrane region" description="Helical" evidence="6">
    <location>
        <begin position="190"/>
        <end position="207"/>
    </location>
</feature>
<evidence type="ECO:0000256" key="3">
    <source>
        <dbReference type="ARBA" id="ARBA00022989"/>
    </source>
</evidence>